<dbReference type="AlphaFoldDB" id="A0A365QUR4"/>
<evidence type="ECO:0000313" key="1">
    <source>
        <dbReference type="EMBL" id="RBB38887.1"/>
    </source>
</evidence>
<dbReference type="Proteomes" id="UP000252458">
    <property type="component" value="Unassembled WGS sequence"/>
</dbReference>
<name>A0A365QUR4_9BURK</name>
<gene>
    <name evidence="1" type="ORF">DPV79_16025</name>
</gene>
<proteinExistence type="predicted"/>
<evidence type="ECO:0000313" key="2">
    <source>
        <dbReference type="Proteomes" id="UP000252458"/>
    </source>
</evidence>
<accession>A0A365QUR4</accession>
<organism evidence="1 2">
    <name type="scientific">Burkholderia reimsis</name>
    <dbReference type="NCBI Taxonomy" id="2234132"/>
    <lineage>
        <taxon>Bacteria</taxon>
        <taxon>Pseudomonadati</taxon>
        <taxon>Pseudomonadota</taxon>
        <taxon>Betaproteobacteria</taxon>
        <taxon>Burkholderiales</taxon>
        <taxon>Burkholderiaceae</taxon>
        <taxon>Burkholderia</taxon>
    </lineage>
</organism>
<keyword evidence="2" id="KW-1185">Reference proteome</keyword>
<dbReference type="EMBL" id="QMFZ01000012">
    <property type="protein sequence ID" value="RBB38887.1"/>
    <property type="molecule type" value="Genomic_DNA"/>
</dbReference>
<reference evidence="1 2" key="1">
    <citation type="submission" date="2018-06" db="EMBL/GenBank/DDBJ databases">
        <title>Draft genome sequence of Burkholderia reimsis strain BE51 isolated from a French agricultural soil.</title>
        <authorList>
            <person name="Esmaeel Q."/>
        </authorList>
    </citation>
    <scope>NUCLEOTIDE SEQUENCE [LARGE SCALE GENOMIC DNA]</scope>
    <source>
        <strain evidence="1 2">BE51</strain>
    </source>
</reference>
<protein>
    <submittedName>
        <fullName evidence="1">Uncharacterized protein</fullName>
    </submittedName>
</protein>
<comment type="caution">
    <text evidence="1">The sequence shown here is derived from an EMBL/GenBank/DDBJ whole genome shotgun (WGS) entry which is preliminary data.</text>
</comment>
<sequence>MLTTCPFCGKRNDDHTGVRGHIVPEDGDVSICIGCGQLAVFDHDALRAPTDDESDEFARDAGIQKYLAVWREVVRKHPH</sequence>